<proteinExistence type="inferred from homology"/>
<comment type="caution">
    <text evidence="12">The sequence shown here is derived from an EMBL/GenBank/DDBJ whole genome shotgun (WGS) entry which is preliminary data.</text>
</comment>
<evidence type="ECO:0000256" key="10">
    <source>
        <dbReference type="PIRNR" id="PIRNR015601"/>
    </source>
</evidence>
<dbReference type="NCBIfam" id="TIGR00046">
    <property type="entry name" value="RsmE family RNA methyltransferase"/>
    <property type="match status" value="1"/>
</dbReference>
<evidence type="ECO:0000256" key="4">
    <source>
        <dbReference type="ARBA" id="ARBA00022552"/>
    </source>
</evidence>
<dbReference type="AlphaFoldDB" id="A0A0G0VTI7"/>
<dbReference type="InterPro" id="IPR046886">
    <property type="entry name" value="RsmE_MTase_dom"/>
</dbReference>
<feature type="domain" description="Ribosomal RNA small subunit methyltransferase E methyltransferase" evidence="11">
    <location>
        <begin position="83"/>
        <end position="231"/>
    </location>
</feature>
<protein>
    <recommendedName>
        <fullName evidence="10">Ribosomal RNA small subunit methyltransferase E</fullName>
        <ecNumber evidence="10">2.1.1.193</ecNumber>
    </recommendedName>
</protein>
<dbReference type="GO" id="GO:0070042">
    <property type="term" value="F:rRNA (uridine-N3-)-methyltransferase activity"/>
    <property type="evidence" value="ECO:0007669"/>
    <property type="project" value="TreeGrafter"/>
</dbReference>
<dbReference type="InterPro" id="IPR029028">
    <property type="entry name" value="Alpha/beta_knot_MTases"/>
</dbReference>
<dbReference type="CDD" id="cd18084">
    <property type="entry name" value="RsmE-like"/>
    <property type="match status" value="1"/>
</dbReference>
<dbReference type="GO" id="GO:0070475">
    <property type="term" value="P:rRNA base methylation"/>
    <property type="evidence" value="ECO:0007669"/>
    <property type="project" value="TreeGrafter"/>
</dbReference>
<sequence length="238" mass="26239">MRLNRFIGNYSTKGGQGFISGTEVEILDTKIIKQIKGVLRLKKDDIIILADGKGNNAEVTLVLVSANKVTGIINKVEKKDKTKRKVSLYLAILKKENFELAVQKAVEAGVSEIIPTITERTIKTGLNTDRLKKIILEASEQSGRSFVPELFPILKFKDALTDGNKAEEKIIFHLGNNLYIPNKEAQNISIFIGPEGGFTEKEINLAKNSGYNIYSLGSLTLRAETAAIIATYRTVKGI</sequence>
<comment type="similarity">
    <text evidence="2 10">Belongs to the RNA methyltransferase RsmE family.</text>
</comment>
<dbReference type="Proteomes" id="UP000034236">
    <property type="component" value="Unassembled WGS sequence"/>
</dbReference>
<keyword evidence="4 10" id="KW-0698">rRNA processing</keyword>
<dbReference type="Pfam" id="PF04452">
    <property type="entry name" value="Methyltrans_RNA"/>
    <property type="match status" value="1"/>
</dbReference>
<evidence type="ECO:0000256" key="3">
    <source>
        <dbReference type="ARBA" id="ARBA00022490"/>
    </source>
</evidence>
<organism evidence="12 13">
    <name type="scientific">Candidatus Nomurabacteria bacterium GW2011_GWA2_41_25</name>
    <dbReference type="NCBI Taxonomy" id="1618736"/>
    <lineage>
        <taxon>Bacteria</taxon>
        <taxon>Candidatus Nomuraibacteriota</taxon>
    </lineage>
</organism>
<keyword evidence="3 10" id="KW-0963">Cytoplasm</keyword>
<evidence type="ECO:0000256" key="5">
    <source>
        <dbReference type="ARBA" id="ARBA00022603"/>
    </source>
</evidence>
<dbReference type="SUPFAM" id="SSF75217">
    <property type="entry name" value="alpha/beta knot"/>
    <property type="match status" value="1"/>
</dbReference>
<dbReference type="PATRIC" id="fig|1618736.3.peg.391"/>
<evidence type="ECO:0000313" key="12">
    <source>
        <dbReference type="EMBL" id="KKS04189.1"/>
    </source>
</evidence>
<dbReference type="PANTHER" id="PTHR30027">
    <property type="entry name" value="RIBOSOMAL RNA SMALL SUBUNIT METHYLTRANSFERASE E"/>
    <property type="match status" value="1"/>
</dbReference>
<accession>A0A0G0VTI7</accession>
<keyword evidence="7 10" id="KW-0949">S-adenosyl-L-methionine</keyword>
<dbReference type="PANTHER" id="PTHR30027:SF3">
    <property type="entry name" value="16S RRNA (URACIL(1498)-N(3))-METHYLTRANSFERASE"/>
    <property type="match status" value="1"/>
</dbReference>
<evidence type="ECO:0000259" key="11">
    <source>
        <dbReference type="Pfam" id="PF04452"/>
    </source>
</evidence>
<evidence type="ECO:0000256" key="7">
    <source>
        <dbReference type="ARBA" id="ARBA00022691"/>
    </source>
</evidence>
<dbReference type="InterPro" id="IPR006700">
    <property type="entry name" value="RsmE"/>
</dbReference>
<dbReference type="EC" id="2.1.1.193" evidence="10"/>
<evidence type="ECO:0000256" key="8">
    <source>
        <dbReference type="ARBA" id="ARBA00025699"/>
    </source>
</evidence>
<comment type="catalytic activity">
    <reaction evidence="9 10">
        <text>uridine(1498) in 16S rRNA + S-adenosyl-L-methionine = N(3)-methyluridine(1498) in 16S rRNA + S-adenosyl-L-homocysteine + H(+)</text>
        <dbReference type="Rhea" id="RHEA:42920"/>
        <dbReference type="Rhea" id="RHEA-COMP:10283"/>
        <dbReference type="Rhea" id="RHEA-COMP:10284"/>
        <dbReference type="ChEBI" id="CHEBI:15378"/>
        <dbReference type="ChEBI" id="CHEBI:57856"/>
        <dbReference type="ChEBI" id="CHEBI:59789"/>
        <dbReference type="ChEBI" id="CHEBI:65315"/>
        <dbReference type="ChEBI" id="CHEBI:74502"/>
        <dbReference type="EC" id="2.1.1.193"/>
    </reaction>
</comment>
<gene>
    <name evidence="12" type="ORF">UU58_C0009G0011</name>
</gene>
<dbReference type="PIRSF" id="PIRSF015601">
    <property type="entry name" value="MTase_slr0722"/>
    <property type="match status" value="1"/>
</dbReference>
<dbReference type="Gene3D" id="3.40.1280.10">
    <property type="match status" value="1"/>
</dbReference>
<dbReference type="EMBL" id="LCBE01000009">
    <property type="protein sequence ID" value="KKS04189.1"/>
    <property type="molecule type" value="Genomic_DNA"/>
</dbReference>
<comment type="subcellular location">
    <subcellularLocation>
        <location evidence="1 10">Cytoplasm</location>
    </subcellularLocation>
</comment>
<dbReference type="GO" id="GO:0005737">
    <property type="term" value="C:cytoplasm"/>
    <property type="evidence" value="ECO:0007669"/>
    <property type="project" value="UniProtKB-SubCell"/>
</dbReference>
<name>A0A0G0VTI7_9BACT</name>
<keyword evidence="5 10" id="KW-0489">Methyltransferase</keyword>
<evidence type="ECO:0000256" key="6">
    <source>
        <dbReference type="ARBA" id="ARBA00022679"/>
    </source>
</evidence>
<reference evidence="12 13" key="1">
    <citation type="journal article" date="2015" name="Nature">
        <title>rRNA introns, odd ribosomes, and small enigmatic genomes across a large radiation of phyla.</title>
        <authorList>
            <person name="Brown C.T."/>
            <person name="Hug L.A."/>
            <person name="Thomas B.C."/>
            <person name="Sharon I."/>
            <person name="Castelle C.J."/>
            <person name="Singh A."/>
            <person name="Wilkins M.J."/>
            <person name="Williams K.H."/>
            <person name="Banfield J.F."/>
        </authorList>
    </citation>
    <scope>NUCLEOTIDE SEQUENCE [LARGE SCALE GENOMIC DNA]</scope>
</reference>
<evidence type="ECO:0000256" key="9">
    <source>
        <dbReference type="ARBA" id="ARBA00047944"/>
    </source>
</evidence>
<evidence type="ECO:0000256" key="2">
    <source>
        <dbReference type="ARBA" id="ARBA00005528"/>
    </source>
</evidence>
<comment type="function">
    <text evidence="8 10">Specifically methylates the N3 position of the uracil ring of uridine 1498 (m3U1498) in 16S rRNA. Acts on the fully assembled 30S ribosomal subunit.</text>
</comment>
<evidence type="ECO:0000313" key="13">
    <source>
        <dbReference type="Proteomes" id="UP000034236"/>
    </source>
</evidence>
<dbReference type="InterPro" id="IPR029026">
    <property type="entry name" value="tRNA_m1G_MTases_N"/>
</dbReference>
<keyword evidence="6 10" id="KW-0808">Transferase</keyword>
<evidence type="ECO:0000256" key="1">
    <source>
        <dbReference type="ARBA" id="ARBA00004496"/>
    </source>
</evidence>